<dbReference type="Pfam" id="PF13590">
    <property type="entry name" value="DUF4136"/>
    <property type="match status" value="1"/>
</dbReference>
<organism evidence="2 3">
    <name type="scientific">Archangium violaceum Cb vi76</name>
    <dbReference type="NCBI Taxonomy" id="1406225"/>
    <lineage>
        <taxon>Bacteria</taxon>
        <taxon>Pseudomonadati</taxon>
        <taxon>Myxococcota</taxon>
        <taxon>Myxococcia</taxon>
        <taxon>Myxococcales</taxon>
        <taxon>Cystobacterineae</taxon>
        <taxon>Archangiaceae</taxon>
        <taxon>Archangium</taxon>
    </lineage>
</organism>
<evidence type="ECO:0000259" key="1">
    <source>
        <dbReference type="Pfam" id="PF13590"/>
    </source>
</evidence>
<dbReference type="AlphaFoldDB" id="A0A084SEB9"/>
<dbReference type="RefSeq" id="WP_043414176.1">
    <property type="nucleotide sequence ID" value="NZ_JPMI01000423.1"/>
</dbReference>
<evidence type="ECO:0000313" key="2">
    <source>
        <dbReference type="EMBL" id="KFA86804.1"/>
    </source>
</evidence>
<gene>
    <name evidence="2" type="ORF">Q664_51340</name>
</gene>
<feature type="domain" description="DUF4136" evidence="1">
    <location>
        <begin position="25"/>
        <end position="192"/>
    </location>
</feature>
<reference evidence="2 3" key="1">
    <citation type="submission" date="2014-07" db="EMBL/GenBank/DDBJ databases">
        <title>Draft Genome Sequence of Gephyronic Acid Producer, Cystobacter violaceus Strain Cb vi76.</title>
        <authorList>
            <person name="Stevens D.C."/>
            <person name="Young J."/>
            <person name="Carmichael R."/>
            <person name="Tan J."/>
            <person name="Taylor R.E."/>
        </authorList>
    </citation>
    <scope>NUCLEOTIDE SEQUENCE [LARGE SCALE GENOMIC DNA]</scope>
    <source>
        <strain evidence="2 3">Cb vi76</strain>
    </source>
</reference>
<dbReference type="EMBL" id="JPMI01000423">
    <property type="protein sequence ID" value="KFA86804.1"/>
    <property type="molecule type" value="Genomic_DNA"/>
</dbReference>
<evidence type="ECO:0000313" key="3">
    <source>
        <dbReference type="Proteomes" id="UP000028547"/>
    </source>
</evidence>
<proteinExistence type="predicted"/>
<name>A0A084SEB9_9BACT</name>
<sequence>MSLPSRLAGALLVLGLAACTSIKTNTNYDPNSVQKVDAYRTYSWLPMKEGANPRVYNPIIQARVQQAVDQELQSRGYQKVEEGQNPDFKVGWHGAIDQKVDVDYVNSYYGYGWDPWYDPFYGPVAYGGAGISHPVVREYQQGTLILDVVDADTNKLVWRGTAQAELSENIDAQKSQKLINQATGELLEKFPPQPKKQ</sequence>
<dbReference type="InterPro" id="IPR025411">
    <property type="entry name" value="DUF4136"/>
</dbReference>
<comment type="caution">
    <text evidence="2">The sequence shown here is derived from an EMBL/GenBank/DDBJ whole genome shotgun (WGS) entry which is preliminary data.</text>
</comment>
<dbReference type="PROSITE" id="PS51257">
    <property type="entry name" value="PROKAR_LIPOPROTEIN"/>
    <property type="match status" value="1"/>
</dbReference>
<dbReference type="Gene3D" id="3.30.160.670">
    <property type="match status" value="1"/>
</dbReference>
<accession>A0A084SEB9</accession>
<protein>
    <recommendedName>
        <fullName evidence="1">DUF4136 domain-containing protein</fullName>
    </recommendedName>
</protein>
<dbReference type="Proteomes" id="UP000028547">
    <property type="component" value="Unassembled WGS sequence"/>
</dbReference>